<dbReference type="InterPro" id="IPR050448">
    <property type="entry name" value="OpgB/LTA_synthase_biosynth"/>
</dbReference>
<dbReference type="Pfam" id="PF00884">
    <property type="entry name" value="Sulfatase"/>
    <property type="match status" value="1"/>
</dbReference>
<dbReference type="PANTHER" id="PTHR47371:SF3">
    <property type="entry name" value="PHOSPHOGLYCEROL TRANSFERASE I"/>
    <property type="match status" value="1"/>
</dbReference>
<gene>
    <name evidence="15" type="ORF">IC621_20255</name>
</gene>
<keyword evidence="4 8" id="KW-1003">Cell membrane</keyword>
<keyword evidence="5 13" id="KW-0812">Transmembrane</keyword>
<dbReference type="Proteomes" id="UP000626844">
    <property type="component" value="Unassembled WGS sequence"/>
</dbReference>
<comment type="subcellular location">
    <subcellularLocation>
        <location evidence="1">Cell membrane</location>
        <topology evidence="1">Multi-pass membrane protein</topology>
    </subcellularLocation>
</comment>
<feature type="binding site" evidence="11">
    <location>
        <position position="259"/>
    </location>
    <ligand>
        <name>Mn(2+)</name>
        <dbReference type="ChEBI" id="CHEBI:29035"/>
    </ligand>
</feature>
<feature type="binding site" evidence="11">
    <location>
        <position position="303"/>
    </location>
    <ligand>
        <name>Mn(2+)</name>
        <dbReference type="ChEBI" id="CHEBI:29035"/>
    </ligand>
</feature>
<evidence type="ECO:0000256" key="11">
    <source>
        <dbReference type="PIRSR" id="PIRSR005091-3"/>
    </source>
</evidence>
<keyword evidence="6 13" id="KW-1133">Transmembrane helix</keyword>
<comment type="caution">
    <text evidence="15">The sequence shown here is derived from an EMBL/GenBank/DDBJ whole genome shotgun (WGS) entry which is preliminary data.</text>
</comment>
<evidence type="ECO:0000256" key="8">
    <source>
        <dbReference type="PIRNR" id="PIRNR005091"/>
    </source>
</evidence>
<dbReference type="PANTHER" id="PTHR47371">
    <property type="entry name" value="LIPOTEICHOIC ACID SYNTHASE"/>
    <property type="match status" value="1"/>
</dbReference>
<reference evidence="15" key="1">
    <citation type="submission" date="2020-09" db="EMBL/GenBank/DDBJ databases">
        <title>A novel bacterium of genus Bacillus, isolated from South China Sea.</title>
        <authorList>
            <person name="Huang H."/>
            <person name="Mo K."/>
            <person name="Hu Y."/>
        </authorList>
    </citation>
    <scope>NUCLEOTIDE SEQUENCE</scope>
    <source>
        <strain evidence="15">IB182487</strain>
    </source>
</reference>
<evidence type="ECO:0000256" key="3">
    <source>
        <dbReference type="ARBA" id="ARBA00009983"/>
    </source>
</evidence>
<keyword evidence="10" id="KW-0479">Metal-binding</keyword>
<dbReference type="Gene3D" id="3.30.1120.170">
    <property type="match status" value="1"/>
</dbReference>
<evidence type="ECO:0000256" key="6">
    <source>
        <dbReference type="ARBA" id="ARBA00022989"/>
    </source>
</evidence>
<feature type="active site" evidence="9">
    <location>
        <position position="303"/>
    </location>
</feature>
<evidence type="ECO:0000313" key="15">
    <source>
        <dbReference type="EMBL" id="MBD1382540.1"/>
    </source>
</evidence>
<evidence type="ECO:0000256" key="1">
    <source>
        <dbReference type="ARBA" id="ARBA00004651"/>
    </source>
</evidence>
<dbReference type="InterPro" id="IPR012160">
    <property type="entry name" value="LtaS-like"/>
</dbReference>
<evidence type="ECO:0000256" key="4">
    <source>
        <dbReference type="ARBA" id="ARBA00022475"/>
    </source>
</evidence>
<proteinExistence type="inferred from homology"/>
<feature type="compositionally biased region" description="Basic and acidic residues" evidence="12">
    <location>
        <begin position="646"/>
        <end position="658"/>
    </location>
</feature>
<feature type="binding site" evidence="11">
    <location>
        <position position="478"/>
    </location>
    <ligand>
        <name>Mn(2+)</name>
        <dbReference type="ChEBI" id="CHEBI:29035"/>
    </ligand>
</feature>
<evidence type="ECO:0000256" key="10">
    <source>
        <dbReference type="PIRSR" id="PIRSR005091-2"/>
    </source>
</evidence>
<evidence type="ECO:0000256" key="9">
    <source>
        <dbReference type="PIRSR" id="PIRSR005091-1"/>
    </source>
</evidence>
<evidence type="ECO:0000256" key="12">
    <source>
        <dbReference type="SAM" id="MobiDB-lite"/>
    </source>
</evidence>
<feature type="binding site" evidence="11">
    <location>
        <position position="479"/>
    </location>
    <ligand>
        <name>Mn(2+)</name>
        <dbReference type="ChEBI" id="CHEBI:29035"/>
    </ligand>
</feature>
<comment type="similarity">
    <text evidence="3 8">Belongs to the LTA synthase family.</text>
</comment>
<feature type="transmembrane region" description="Helical" evidence="13">
    <location>
        <begin position="158"/>
        <end position="177"/>
    </location>
</feature>
<dbReference type="Gene3D" id="3.40.720.10">
    <property type="entry name" value="Alkaline Phosphatase, subunit A"/>
    <property type="match status" value="1"/>
</dbReference>
<accession>A0A926NK45</accession>
<organism evidence="15 16">
    <name type="scientific">Metabacillus arenae</name>
    <dbReference type="NCBI Taxonomy" id="2771434"/>
    <lineage>
        <taxon>Bacteria</taxon>
        <taxon>Bacillati</taxon>
        <taxon>Bacillota</taxon>
        <taxon>Bacilli</taxon>
        <taxon>Bacillales</taxon>
        <taxon>Bacillaceae</taxon>
        <taxon>Metabacillus</taxon>
    </lineage>
</organism>
<evidence type="ECO:0000313" key="16">
    <source>
        <dbReference type="Proteomes" id="UP000626844"/>
    </source>
</evidence>
<dbReference type="InterPro" id="IPR000917">
    <property type="entry name" value="Sulfatase_N"/>
</dbReference>
<keyword evidence="10" id="KW-0464">Manganese</keyword>
<evidence type="ECO:0000256" key="7">
    <source>
        <dbReference type="ARBA" id="ARBA00023136"/>
    </source>
</evidence>
<dbReference type="AlphaFoldDB" id="A0A926NK45"/>
<dbReference type="GO" id="GO:0046872">
    <property type="term" value="F:metal ion binding"/>
    <property type="evidence" value="ECO:0007669"/>
    <property type="project" value="UniProtKB-KW"/>
</dbReference>
<name>A0A926NK45_9BACI</name>
<feature type="binding site" evidence="10">
    <location>
        <position position="419"/>
    </location>
    <ligand>
        <name>substrate</name>
    </ligand>
</feature>
<feature type="transmembrane region" description="Helical" evidence="13">
    <location>
        <begin position="48"/>
        <end position="69"/>
    </location>
</feature>
<evidence type="ECO:0000256" key="2">
    <source>
        <dbReference type="ARBA" id="ARBA00004936"/>
    </source>
</evidence>
<protein>
    <submittedName>
        <fullName evidence="15">LTA synthase family protein</fullName>
    </submittedName>
</protein>
<sequence length="658" mass="75773">MNLKNIDFKKELKGKYSFFFLVVLLFWLKTYATYLIEFNLGLQNFMQHFLLFFNPLSSALLFFGLALFWKGGARKIAFVLINLVLSFVLYANVVYYRFFDDFITIPVIMQAKVNSGIGGSAFELLTPFDSLYFLDTMIILTLIVLKKVKPQEKLRFRAVSGVLGSAVLVFLINLGLAEIDRPELLTRSFDRNYLVKYLGTYNFTIYDTIQNSKISTQRALADSSEITEVENYVKANNPEPNPEYFGKAKGMNVVYVSMESLQSFVIDYKVNGKEVTPFLNSLVEDEGAFYFDNFFHQTGQGKTSDAEFMMENSLYPLPQGSVFMTHAENTFQSAPAILKSKGYTSAVFHGNYKTFWNRSEIYRSFGYDHFFDATYYNMDNKEELVDYGLKDKPFFEESMPMLEGLPQPFYSKFISLSNHFPFDKHENDTDFAEGEFGDGVVNRYFQTAHYMDQALEQFFNDLKDSGLYDNTVVVLYGDHYGVSENHNDAMSKVLGEDITDVKNADLQRVPLFIHVPGMEGEVNHTYSGQIDVRPTLMHLLGVETKDYIEFGQDLFSEDRKEIVPFRNGDVISEKFSDIKGVCYDNESGKPVDEKMCTNIKDDATKRLSLSDKVIYEDLLRFYKPKNYEPIDRKDYQYINPNPKNSPTEEKAQKGENTE</sequence>
<dbReference type="EMBL" id="JACXAI010000033">
    <property type="protein sequence ID" value="MBD1382540.1"/>
    <property type="molecule type" value="Genomic_DNA"/>
</dbReference>
<dbReference type="RefSeq" id="WP_191160841.1">
    <property type="nucleotide sequence ID" value="NZ_JACXAI010000033.1"/>
</dbReference>
<evidence type="ECO:0000259" key="14">
    <source>
        <dbReference type="Pfam" id="PF00884"/>
    </source>
</evidence>
<evidence type="ECO:0000256" key="13">
    <source>
        <dbReference type="SAM" id="Phobius"/>
    </source>
</evidence>
<evidence type="ECO:0000256" key="5">
    <source>
        <dbReference type="ARBA" id="ARBA00022692"/>
    </source>
</evidence>
<dbReference type="CDD" id="cd16015">
    <property type="entry name" value="LTA_synthase"/>
    <property type="match status" value="1"/>
</dbReference>
<comment type="pathway">
    <text evidence="2">Cell wall biogenesis; lipoteichoic acid biosynthesis.</text>
</comment>
<feature type="region of interest" description="Disordered" evidence="12">
    <location>
        <begin position="632"/>
        <end position="658"/>
    </location>
</feature>
<feature type="transmembrane region" description="Helical" evidence="13">
    <location>
        <begin position="76"/>
        <end position="96"/>
    </location>
</feature>
<dbReference type="SUPFAM" id="SSF53649">
    <property type="entry name" value="Alkaline phosphatase-like"/>
    <property type="match status" value="1"/>
</dbReference>
<feature type="domain" description="Sulfatase N-terminal" evidence="14">
    <location>
        <begin position="252"/>
        <end position="542"/>
    </location>
</feature>
<feature type="transmembrane region" description="Helical" evidence="13">
    <location>
        <begin position="130"/>
        <end position="146"/>
    </location>
</feature>
<keyword evidence="7 8" id="KW-0472">Membrane</keyword>
<keyword evidence="16" id="KW-1185">Reference proteome</keyword>
<dbReference type="PIRSF" id="PIRSF005091">
    <property type="entry name" value="Mmb_sulf_HI1246"/>
    <property type="match status" value="1"/>
</dbReference>
<dbReference type="GO" id="GO:0005886">
    <property type="term" value="C:plasma membrane"/>
    <property type="evidence" value="ECO:0007669"/>
    <property type="project" value="UniProtKB-SubCell"/>
</dbReference>
<dbReference type="InterPro" id="IPR017850">
    <property type="entry name" value="Alkaline_phosphatase_core_sf"/>
</dbReference>